<gene>
    <name evidence="1" type="ORF">POVWA2_089220</name>
</gene>
<organism evidence="1 2">
    <name type="scientific">Plasmodium ovale wallikeri</name>
    <dbReference type="NCBI Taxonomy" id="864142"/>
    <lineage>
        <taxon>Eukaryota</taxon>
        <taxon>Sar</taxon>
        <taxon>Alveolata</taxon>
        <taxon>Apicomplexa</taxon>
        <taxon>Aconoidasida</taxon>
        <taxon>Haemosporida</taxon>
        <taxon>Plasmodiidae</taxon>
        <taxon>Plasmodium</taxon>
        <taxon>Plasmodium (Plasmodium)</taxon>
    </lineage>
</organism>
<name>A0A1A9AQE5_PLAOA</name>
<proteinExistence type="predicted"/>
<reference evidence="2" key="1">
    <citation type="submission" date="2016-05" db="EMBL/GenBank/DDBJ databases">
        <authorList>
            <person name="Naeem Raeece"/>
        </authorList>
    </citation>
    <scope>NUCLEOTIDE SEQUENCE [LARGE SCALE GENOMIC DNA]</scope>
</reference>
<evidence type="ECO:0000313" key="1">
    <source>
        <dbReference type="EMBL" id="SBT58915.1"/>
    </source>
</evidence>
<protein>
    <submittedName>
        <fullName evidence="1">Uncharacterized protein</fullName>
    </submittedName>
</protein>
<dbReference type="Proteomes" id="UP000078550">
    <property type="component" value="Unassembled WGS sequence"/>
</dbReference>
<evidence type="ECO:0000313" key="2">
    <source>
        <dbReference type="Proteomes" id="UP000078550"/>
    </source>
</evidence>
<dbReference type="AlphaFoldDB" id="A0A1A9AQE5"/>
<accession>A0A1A9AQE5</accession>
<dbReference type="EMBL" id="FLRE01002653">
    <property type="protein sequence ID" value="SBT58915.1"/>
    <property type="molecule type" value="Genomic_DNA"/>
</dbReference>
<sequence>MLHYLYKKNTYEKSKDHLEYNEMLEKYTHKYKDSFKELMEGWTNKPDIDINSTNDKNKSDKWVEMTDKNILNPNDDTSENHINYIRE</sequence>